<gene>
    <name evidence="2" type="ORF">V474_07305</name>
</gene>
<proteinExistence type="predicted"/>
<dbReference type="SUPFAM" id="SSF50346">
    <property type="entry name" value="PRC-barrel domain"/>
    <property type="match status" value="1"/>
</dbReference>
<keyword evidence="3" id="KW-1185">Reference proteome</keyword>
<dbReference type="PATRIC" id="fig|1114963.3.peg.359"/>
<reference evidence="2 3" key="1">
    <citation type="journal article" date="2015" name="G3 (Bethesda)">
        <title>Insights into Ongoing Evolution of the Hexachlorocyclohexane Catabolic Pathway from Comparative Genomics of Ten Sphingomonadaceae Strains.</title>
        <authorList>
            <person name="Pearce S.L."/>
            <person name="Oakeshott J.G."/>
            <person name="Pandey G."/>
        </authorList>
    </citation>
    <scope>NUCLEOTIDE SEQUENCE [LARGE SCALE GENOMIC DNA]</scope>
    <source>
        <strain evidence="2 3">LL02</strain>
    </source>
</reference>
<evidence type="ECO:0000313" key="3">
    <source>
        <dbReference type="Proteomes" id="UP000052268"/>
    </source>
</evidence>
<accession>A0A0J7Y5C7</accession>
<dbReference type="RefSeq" id="WP_059149842.1">
    <property type="nucleotide sequence ID" value="NZ_KQ130452.1"/>
</dbReference>
<protein>
    <recommendedName>
        <fullName evidence="4">PRC-barrel domain-containing protein</fullName>
    </recommendedName>
</protein>
<feature type="signal peptide" evidence="1">
    <location>
        <begin position="1"/>
        <end position="24"/>
    </location>
</feature>
<evidence type="ECO:0000313" key="2">
    <source>
        <dbReference type="EMBL" id="KMS59086.1"/>
    </source>
</evidence>
<evidence type="ECO:0008006" key="4">
    <source>
        <dbReference type="Google" id="ProtNLM"/>
    </source>
</evidence>
<comment type="caution">
    <text evidence="2">The sequence shown here is derived from an EMBL/GenBank/DDBJ whole genome shotgun (WGS) entry which is preliminary data.</text>
</comment>
<dbReference type="InterPro" id="IPR011033">
    <property type="entry name" value="PRC_barrel-like_sf"/>
</dbReference>
<dbReference type="OrthoDB" id="7511143at2"/>
<dbReference type="EMBL" id="JACU01000002">
    <property type="protein sequence ID" value="KMS59086.1"/>
    <property type="molecule type" value="Genomic_DNA"/>
</dbReference>
<dbReference type="Proteomes" id="UP000052268">
    <property type="component" value="Unassembled WGS sequence"/>
</dbReference>
<feature type="chain" id="PRO_5005292014" description="PRC-barrel domain-containing protein" evidence="1">
    <location>
        <begin position="25"/>
        <end position="203"/>
    </location>
</feature>
<evidence type="ECO:0000256" key="1">
    <source>
        <dbReference type="SAM" id="SignalP"/>
    </source>
</evidence>
<keyword evidence="1" id="KW-0732">Signal</keyword>
<organism evidence="2 3">
    <name type="scientific">Novosphingobium barchaimii LL02</name>
    <dbReference type="NCBI Taxonomy" id="1114963"/>
    <lineage>
        <taxon>Bacteria</taxon>
        <taxon>Pseudomonadati</taxon>
        <taxon>Pseudomonadota</taxon>
        <taxon>Alphaproteobacteria</taxon>
        <taxon>Sphingomonadales</taxon>
        <taxon>Sphingomonadaceae</taxon>
        <taxon>Novosphingobium</taxon>
    </lineage>
</organism>
<name>A0A0J7Y5C7_9SPHN</name>
<sequence length="203" mass="19171">MKKTIIAAAIAAVSLAPVAALAQAAPAPAAAASAAPTVGAKVFDAEGGEVGTVESVQGDVVTVSTGTARAGLPTSAFVTREKGLTIGMNKAQLEAAVNGAKAENTAAKDAAIVADAPIKSSDGVVIGTVSKVEGDNVTVALSNGSAAALKKSYIGIGTDGSLALGMTAADFAKATQAAGSAQASTDAGAAASGTAAASDTTGQ</sequence>
<dbReference type="AlphaFoldDB" id="A0A0J7Y5C7"/>